<dbReference type="InterPro" id="IPR000182">
    <property type="entry name" value="GNAT_dom"/>
</dbReference>
<dbReference type="PANTHER" id="PTHR43877:SF1">
    <property type="entry name" value="ACETYLTRANSFERASE"/>
    <property type="match status" value="1"/>
</dbReference>
<dbReference type="RefSeq" id="WP_260594936.1">
    <property type="nucleotide sequence ID" value="NZ_CP104003.1"/>
</dbReference>
<dbReference type="InterPro" id="IPR050832">
    <property type="entry name" value="Bact_Acetyltransf"/>
</dbReference>
<evidence type="ECO:0000259" key="3">
    <source>
        <dbReference type="PROSITE" id="PS51186"/>
    </source>
</evidence>
<protein>
    <submittedName>
        <fullName evidence="4">GNAT family N-acetyltransferase</fullName>
    </submittedName>
</protein>
<keyword evidence="2" id="KW-0012">Acyltransferase</keyword>
<dbReference type="Gene3D" id="3.40.630.30">
    <property type="match status" value="1"/>
</dbReference>
<dbReference type="KEGG" id="ssai:N0B31_05940"/>
<dbReference type="GO" id="GO:0016747">
    <property type="term" value="F:acyltransferase activity, transferring groups other than amino-acyl groups"/>
    <property type="evidence" value="ECO:0007669"/>
    <property type="project" value="InterPro"/>
</dbReference>
<feature type="domain" description="N-acetyltransferase" evidence="3">
    <location>
        <begin position="1"/>
        <end position="166"/>
    </location>
</feature>
<name>A0A9E7R6Z0_9EURY</name>
<evidence type="ECO:0000256" key="1">
    <source>
        <dbReference type="ARBA" id="ARBA00022679"/>
    </source>
</evidence>
<evidence type="ECO:0000313" key="4">
    <source>
        <dbReference type="EMBL" id="UWM55825.1"/>
    </source>
</evidence>
<dbReference type="Pfam" id="PF00583">
    <property type="entry name" value="Acetyltransf_1"/>
    <property type="match status" value="1"/>
</dbReference>
<organism evidence="4 5">
    <name type="scientific">Salinirubellus salinus</name>
    <dbReference type="NCBI Taxonomy" id="1364945"/>
    <lineage>
        <taxon>Archaea</taxon>
        <taxon>Methanobacteriati</taxon>
        <taxon>Methanobacteriota</taxon>
        <taxon>Stenosarchaea group</taxon>
        <taxon>Halobacteria</taxon>
        <taxon>Halobacteriales</taxon>
        <taxon>Natronomonadaceae</taxon>
        <taxon>Salinirubellus</taxon>
    </lineage>
</organism>
<keyword evidence="1" id="KW-0808">Transferase</keyword>
<keyword evidence="5" id="KW-1185">Reference proteome</keyword>
<evidence type="ECO:0000256" key="2">
    <source>
        <dbReference type="ARBA" id="ARBA00023315"/>
    </source>
</evidence>
<gene>
    <name evidence="4" type="ORF">N0B31_05940</name>
</gene>
<dbReference type="PROSITE" id="PS51186">
    <property type="entry name" value="GNAT"/>
    <property type="match status" value="1"/>
</dbReference>
<sequence>MRVDTATRDDVEAIRDVARASWEHDYPDILSSESLQAGVDEWYSTDSIRDSVDWPRASVLVARVDGTVVGFVHAVFDTDRDEGNVLRLYVEPEYRDAGVGRALLEAVRDELFDRGAERLRAMVLAANDPGNAFYEHLGFELDGESEVGVGGETYTEHTYVLEPDTE</sequence>
<dbReference type="InterPro" id="IPR016181">
    <property type="entry name" value="Acyl_CoA_acyltransferase"/>
</dbReference>
<proteinExistence type="predicted"/>
<dbReference type="EMBL" id="CP104003">
    <property type="protein sequence ID" value="UWM55825.1"/>
    <property type="molecule type" value="Genomic_DNA"/>
</dbReference>
<dbReference type="CDD" id="cd04301">
    <property type="entry name" value="NAT_SF"/>
    <property type="match status" value="1"/>
</dbReference>
<dbReference type="PANTHER" id="PTHR43877">
    <property type="entry name" value="AMINOALKYLPHOSPHONATE N-ACETYLTRANSFERASE-RELATED-RELATED"/>
    <property type="match status" value="1"/>
</dbReference>
<reference evidence="4" key="1">
    <citation type="submission" date="2022-09" db="EMBL/GenBank/DDBJ databases">
        <title>Diverse halophilic archaea isolated from saline environments.</title>
        <authorList>
            <person name="Cui H.-L."/>
        </authorList>
    </citation>
    <scope>NUCLEOTIDE SEQUENCE</scope>
    <source>
        <strain evidence="4">ZS-35-S2</strain>
    </source>
</reference>
<accession>A0A9E7R6Z0</accession>
<dbReference type="AlphaFoldDB" id="A0A9E7R6Z0"/>
<dbReference type="Proteomes" id="UP001057580">
    <property type="component" value="Chromosome"/>
</dbReference>
<dbReference type="SUPFAM" id="SSF55729">
    <property type="entry name" value="Acyl-CoA N-acyltransferases (Nat)"/>
    <property type="match status" value="1"/>
</dbReference>
<evidence type="ECO:0000313" key="5">
    <source>
        <dbReference type="Proteomes" id="UP001057580"/>
    </source>
</evidence>
<dbReference type="GeneID" id="74941944"/>